<dbReference type="RefSeq" id="WP_388038175.1">
    <property type="nucleotide sequence ID" value="NZ_JBHUEK010000017.1"/>
</dbReference>
<gene>
    <name evidence="1" type="ORF">ACFSFW_10480</name>
</gene>
<evidence type="ECO:0000313" key="1">
    <source>
        <dbReference type="EMBL" id="MFD1779093.1"/>
    </source>
</evidence>
<reference evidence="2" key="1">
    <citation type="journal article" date="2019" name="Int. J. Syst. Evol. Microbiol.">
        <title>The Global Catalogue of Microorganisms (GCM) 10K type strain sequencing project: providing services to taxonomists for standard genome sequencing and annotation.</title>
        <authorList>
            <consortium name="The Broad Institute Genomics Platform"/>
            <consortium name="The Broad Institute Genome Sequencing Center for Infectious Disease"/>
            <person name="Wu L."/>
            <person name="Ma J."/>
        </authorList>
    </citation>
    <scope>NUCLEOTIDE SEQUENCE [LARGE SCALE GENOMIC DNA]</scope>
    <source>
        <strain evidence="2">CCUG 15531</strain>
    </source>
</reference>
<accession>A0ABW4MNV1</accession>
<protein>
    <submittedName>
        <fullName evidence="1">Uncharacterized protein</fullName>
    </submittedName>
</protein>
<keyword evidence="2" id="KW-1185">Reference proteome</keyword>
<dbReference type="EMBL" id="JBHUEK010000017">
    <property type="protein sequence ID" value="MFD1779093.1"/>
    <property type="molecule type" value="Genomic_DNA"/>
</dbReference>
<dbReference type="Proteomes" id="UP001597227">
    <property type="component" value="Unassembled WGS sequence"/>
</dbReference>
<proteinExistence type="predicted"/>
<comment type="caution">
    <text evidence="1">The sequence shown here is derived from an EMBL/GenBank/DDBJ whole genome shotgun (WGS) entry which is preliminary data.</text>
</comment>
<evidence type="ECO:0000313" key="2">
    <source>
        <dbReference type="Proteomes" id="UP001597227"/>
    </source>
</evidence>
<sequence length="49" mass="5055">MGANATVVPVVAIGDGAIIASNPHLPLLPVLKCSSNYVMSYLKMISKGL</sequence>
<name>A0ABW4MNV1_9BACI</name>
<organism evidence="1 2">
    <name type="scientific">Fredinandcohnia salidurans</name>
    <dbReference type="NCBI Taxonomy" id="2595041"/>
    <lineage>
        <taxon>Bacteria</taxon>
        <taxon>Bacillati</taxon>
        <taxon>Bacillota</taxon>
        <taxon>Bacilli</taxon>
        <taxon>Bacillales</taxon>
        <taxon>Bacillaceae</taxon>
        <taxon>Fredinandcohnia</taxon>
    </lineage>
</organism>